<dbReference type="InterPro" id="IPR044038">
    <property type="entry name" value="dATP/dGTP_diPOhydrolase_N"/>
</dbReference>
<accession>A0A0F9CFU4</accession>
<sequence length="72" mass="8719">MGAKKYDDRNWQKGFKWGRVVRALLSHLTRWLMGEKHDKEDGQRHLISVIWCAIALAWFEKHNIGEDDRWRK</sequence>
<evidence type="ECO:0000313" key="2">
    <source>
        <dbReference type="EMBL" id="KKL47984.1"/>
    </source>
</evidence>
<proteinExistence type="predicted"/>
<name>A0A0F9CFU4_9ZZZZ</name>
<comment type="caution">
    <text evidence="2">The sequence shown here is derived from an EMBL/GenBank/DDBJ whole genome shotgun (WGS) entry which is preliminary data.</text>
</comment>
<dbReference type="AlphaFoldDB" id="A0A0F9CFU4"/>
<dbReference type="Pfam" id="PF18909">
    <property type="entry name" value="dGTP_diPhyd_N"/>
    <property type="match status" value="1"/>
</dbReference>
<protein>
    <recommendedName>
        <fullName evidence="1">dATP/dGTP diphosphohydrolase N-terminal domain-containing protein</fullName>
    </recommendedName>
</protein>
<organism evidence="2">
    <name type="scientific">marine sediment metagenome</name>
    <dbReference type="NCBI Taxonomy" id="412755"/>
    <lineage>
        <taxon>unclassified sequences</taxon>
        <taxon>metagenomes</taxon>
        <taxon>ecological metagenomes</taxon>
    </lineage>
</organism>
<reference evidence="2" key="1">
    <citation type="journal article" date="2015" name="Nature">
        <title>Complex archaea that bridge the gap between prokaryotes and eukaryotes.</title>
        <authorList>
            <person name="Spang A."/>
            <person name="Saw J.H."/>
            <person name="Jorgensen S.L."/>
            <person name="Zaremba-Niedzwiedzka K."/>
            <person name="Martijn J."/>
            <person name="Lind A.E."/>
            <person name="van Eijk R."/>
            <person name="Schleper C."/>
            <person name="Guy L."/>
            <person name="Ettema T.J."/>
        </authorList>
    </citation>
    <scope>NUCLEOTIDE SEQUENCE</scope>
</reference>
<gene>
    <name evidence="2" type="ORF">LCGC14_2330090</name>
</gene>
<feature type="domain" description="dATP/dGTP diphosphohydrolase N-terminal" evidence="1">
    <location>
        <begin position="1"/>
        <end position="69"/>
    </location>
</feature>
<dbReference type="EMBL" id="LAZR01033471">
    <property type="protein sequence ID" value="KKL47984.1"/>
    <property type="molecule type" value="Genomic_DNA"/>
</dbReference>
<evidence type="ECO:0000259" key="1">
    <source>
        <dbReference type="Pfam" id="PF18909"/>
    </source>
</evidence>